<comment type="caution">
    <text evidence="2">The sequence shown here is derived from an EMBL/GenBank/DDBJ whole genome shotgun (WGS) entry which is preliminary data.</text>
</comment>
<dbReference type="RefSeq" id="WP_306389866.1">
    <property type="nucleotide sequence ID" value="NZ_JAVCAP010000020.1"/>
</dbReference>
<name>A0ABT9JUF6_9PROT</name>
<gene>
    <name evidence="2" type="ORF">Q9291_09815</name>
</gene>
<sequence length="90" mass="10169">MVDSTGSKYIVFTHDISLTGISLFADKQYAPGQVCNIDVPVYVGSRLKHYRFNCRVTFSSLCGMRGFRTNLEFLDVPLENKSLIQSLMAR</sequence>
<keyword evidence="3" id="KW-1185">Reference proteome</keyword>
<proteinExistence type="predicted"/>
<evidence type="ECO:0000313" key="2">
    <source>
        <dbReference type="EMBL" id="MDP8568145.1"/>
    </source>
</evidence>
<dbReference type="Proteomes" id="UP001225906">
    <property type="component" value="Unassembled WGS sequence"/>
</dbReference>
<accession>A0ABT9JUF6</accession>
<reference evidence="3" key="1">
    <citation type="journal article" date="2019" name="Int. J. Syst. Evol. Microbiol.">
        <title>The Global Catalogue of Microorganisms (GCM) 10K type strain sequencing project: providing services to taxonomists for standard genome sequencing and annotation.</title>
        <authorList>
            <consortium name="The Broad Institute Genomics Platform"/>
            <consortium name="The Broad Institute Genome Sequencing Center for Infectious Disease"/>
            <person name="Wu L."/>
            <person name="Ma J."/>
        </authorList>
    </citation>
    <scope>NUCLEOTIDE SEQUENCE [LARGE SCALE GENOMIC DNA]</scope>
    <source>
        <strain evidence="3">VKM B-3159</strain>
    </source>
</reference>
<organism evidence="2 3">
    <name type="scientific">Methylophilus aquaticus</name>
    <dbReference type="NCBI Taxonomy" id="1971610"/>
    <lineage>
        <taxon>Bacteria</taxon>
        <taxon>Pseudomonadati</taxon>
        <taxon>Pseudomonadota</taxon>
        <taxon>Betaproteobacteria</taxon>
        <taxon>Nitrosomonadales</taxon>
        <taxon>Methylophilaceae</taxon>
        <taxon>Methylophilus</taxon>
    </lineage>
</organism>
<dbReference type="InterPro" id="IPR009875">
    <property type="entry name" value="PilZ_domain"/>
</dbReference>
<dbReference type="Pfam" id="PF07238">
    <property type="entry name" value="PilZ"/>
    <property type="match status" value="1"/>
</dbReference>
<evidence type="ECO:0000313" key="3">
    <source>
        <dbReference type="Proteomes" id="UP001225906"/>
    </source>
</evidence>
<evidence type="ECO:0000259" key="1">
    <source>
        <dbReference type="Pfam" id="PF07238"/>
    </source>
</evidence>
<dbReference type="EMBL" id="JAVCAP010000020">
    <property type="protein sequence ID" value="MDP8568145.1"/>
    <property type="molecule type" value="Genomic_DNA"/>
</dbReference>
<protein>
    <submittedName>
        <fullName evidence="2">PilZ domain-containing protein</fullName>
    </submittedName>
</protein>
<feature type="domain" description="PilZ" evidence="1">
    <location>
        <begin position="3"/>
        <end position="89"/>
    </location>
</feature>